<name>A0A9X3WV44_9BACI</name>
<evidence type="ECO:0000313" key="4">
    <source>
        <dbReference type="Proteomes" id="UP001145050"/>
    </source>
</evidence>
<organism evidence="3 4">
    <name type="scientific">Terrihalobacillus insolitus</name>
    <dbReference type="NCBI Taxonomy" id="2950438"/>
    <lineage>
        <taxon>Bacteria</taxon>
        <taxon>Bacillati</taxon>
        <taxon>Bacillota</taxon>
        <taxon>Bacilli</taxon>
        <taxon>Bacillales</taxon>
        <taxon>Bacillaceae</taxon>
        <taxon>Terrihalobacillus</taxon>
    </lineage>
</organism>
<evidence type="ECO:0000256" key="2">
    <source>
        <dbReference type="SAM" id="SignalP"/>
    </source>
</evidence>
<gene>
    <name evidence="3" type="ORF">NC797_11510</name>
</gene>
<keyword evidence="1" id="KW-1133">Transmembrane helix</keyword>
<protein>
    <recommendedName>
        <fullName evidence="5">Sporulation protein YpjB</fullName>
    </recommendedName>
</protein>
<evidence type="ECO:0000313" key="3">
    <source>
        <dbReference type="EMBL" id="MDC3425133.1"/>
    </source>
</evidence>
<reference evidence="3" key="1">
    <citation type="submission" date="2022-06" db="EMBL/GenBank/DDBJ databases">
        <title>Aquibacillus sp. a new bacterium isolated from soil saline samples.</title>
        <authorList>
            <person name="Galisteo C."/>
            <person name="De La Haba R."/>
            <person name="Sanchez-Porro C."/>
            <person name="Ventosa A."/>
        </authorList>
    </citation>
    <scope>NUCLEOTIDE SEQUENCE</scope>
    <source>
        <strain evidence="3">3ASR75-11</strain>
    </source>
</reference>
<keyword evidence="2" id="KW-0732">Signal</keyword>
<dbReference type="Proteomes" id="UP001145050">
    <property type="component" value="Unassembled WGS sequence"/>
</dbReference>
<evidence type="ECO:0008006" key="5">
    <source>
        <dbReference type="Google" id="ProtNLM"/>
    </source>
</evidence>
<feature type="signal peptide" evidence="2">
    <location>
        <begin position="1"/>
        <end position="24"/>
    </location>
</feature>
<dbReference type="RefSeq" id="WP_272436937.1">
    <property type="nucleotide sequence ID" value="NZ_JAMQKB010000011.1"/>
</dbReference>
<dbReference type="EMBL" id="JAMQKB010000011">
    <property type="protein sequence ID" value="MDC3425133.1"/>
    <property type="molecule type" value="Genomic_DNA"/>
</dbReference>
<keyword evidence="1" id="KW-0472">Membrane</keyword>
<keyword evidence="1" id="KW-0812">Transmembrane</keyword>
<feature type="transmembrane region" description="Helical" evidence="1">
    <location>
        <begin position="220"/>
        <end position="241"/>
    </location>
</feature>
<keyword evidence="4" id="KW-1185">Reference proteome</keyword>
<comment type="caution">
    <text evidence="3">The sequence shown here is derived from an EMBL/GenBank/DDBJ whole genome shotgun (WGS) entry which is preliminary data.</text>
</comment>
<evidence type="ECO:0000256" key="1">
    <source>
        <dbReference type="SAM" id="Phobius"/>
    </source>
</evidence>
<dbReference type="AlphaFoldDB" id="A0A9X3WV44"/>
<sequence>MKRYFQIMLIAVSLIAVTQKTAFAYTYGNPGEEKMAETYKQLESYLESDDWEMAKEAVASQQEEFDLYFQESLQLIEQGFEKKDKDLIQSAYQTAMVQNIERRLQFAEDQFDDYGQAKLLLAKARGTFNVLEPIAAEKESQEFVDEIYSSFDKALEALGNPGLFGVGKAESNLEAFQTEKKYIENELKPLFPMPGESSNKEQKDFTEELNFMQGEQGNQMFWFVFALGLTAILIVLVILNIRKKRNKK</sequence>
<proteinExistence type="predicted"/>
<feature type="chain" id="PRO_5040915057" description="Sporulation protein YpjB" evidence="2">
    <location>
        <begin position="25"/>
        <end position="248"/>
    </location>
</feature>
<accession>A0A9X3WV44</accession>